<sequence>MAGAAIIADSDDESDANTFSPPPAGQLEELHSFASTTSEPVSLATSSTDPVFFQGVYNEQQDAAVREQRLRLTGGDITSLPLTAPTGTEQTDPVSLPSQYPAGTPSAVETDRIRASNVTKSAIMRGKKTRKINATLADPYAFPSSPEDGESQDRHHAGLRSSLKSREAVGAGVPDDENMGPPSRKRQRLDERQNNTVDSSLPPTAPPIYSSIPPTMPPIIVDDTIDHMVAVNSSNYLAPTIDINDDPSLIIHPRGLTSSQKEQYQAVELARSSHPEQQKENGDLQKQSNRKSQRQKTPSKKSTPSMMRSSKRLAKSQAEQGPAESASLSTPSDAQEMEQAVVLHDHEVEAYGENDNQTVSETKPEDDVYEVQPTPVKPPKKKRGRPKRAEKQTQAAQDAQSEPTESTDAGKPAKKRGRPKKSEAAVVEEQNEEVSPIAKESGTKLIAGDEATNKTAITTDGDVENLTALKDVKVDDEKTAVTPCVLAKVTPQKPAGNRIATPQTGSAGKPLYRIGLSKRSRIAPLLKTLPK</sequence>
<feature type="compositionally biased region" description="Polar residues" evidence="1">
    <location>
        <begin position="85"/>
        <end position="98"/>
    </location>
</feature>
<evidence type="ECO:0000256" key="1">
    <source>
        <dbReference type="SAM" id="MobiDB-lite"/>
    </source>
</evidence>
<evidence type="ECO:0000313" key="2">
    <source>
        <dbReference type="EMBL" id="OAA63173.1"/>
    </source>
</evidence>
<feature type="region of interest" description="Disordered" evidence="1">
    <location>
        <begin position="1"/>
        <end position="26"/>
    </location>
</feature>
<feature type="compositionally biased region" description="Basic residues" evidence="1">
    <location>
        <begin position="288"/>
        <end position="299"/>
    </location>
</feature>
<dbReference type="GO" id="GO:0003677">
    <property type="term" value="F:DNA binding"/>
    <property type="evidence" value="ECO:0007669"/>
    <property type="project" value="UniProtKB-KW"/>
</dbReference>
<dbReference type="EMBL" id="AZHB01000011">
    <property type="protein sequence ID" value="OAA63173.1"/>
    <property type="molecule type" value="Genomic_DNA"/>
</dbReference>
<feature type="region of interest" description="Disordered" evidence="1">
    <location>
        <begin position="138"/>
        <end position="213"/>
    </location>
</feature>
<feature type="region of interest" description="Disordered" evidence="1">
    <location>
        <begin position="261"/>
        <end position="446"/>
    </location>
</feature>
<gene>
    <name evidence="2" type="ORF">ISF_05049</name>
</gene>
<reference evidence="2 3" key="1">
    <citation type="journal article" date="2016" name="Genome Biol. Evol.">
        <title>Divergent and convergent evolution of fungal pathogenicity.</title>
        <authorList>
            <person name="Shang Y."/>
            <person name="Xiao G."/>
            <person name="Zheng P."/>
            <person name="Cen K."/>
            <person name="Zhan S."/>
            <person name="Wang C."/>
        </authorList>
    </citation>
    <scope>NUCLEOTIDE SEQUENCE [LARGE SCALE GENOMIC DNA]</scope>
    <source>
        <strain evidence="2 3">ARSEF 2679</strain>
    </source>
</reference>
<feature type="compositionally biased region" description="Basic residues" evidence="1">
    <location>
        <begin position="378"/>
        <end position="388"/>
    </location>
</feature>
<dbReference type="GeneID" id="30021341"/>
<accession>A0A167W088</accession>
<feature type="compositionally biased region" description="Basic and acidic residues" evidence="1">
    <location>
        <begin position="271"/>
        <end position="283"/>
    </location>
</feature>
<name>A0A167W088_CORFA</name>
<dbReference type="RefSeq" id="XP_018704380.1">
    <property type="nucleotide sequence ID" value="XM_018848654.1"/>
</dbReference>
<organism evidence="2 3">
    <name type="scientific">Cordyceps fumosorosea (strain ARSEF 2679)</name>
    <name type="common">Isaria fumosorosea</name>
    <dbReference type="NCBI Taxonomy" id="1081104"/>
    <lineage>
        <taxon>Eukaryota</taxon>
        <taxon>Fungi</taxon>
        <taxon>Dikarya</taxon>
        <taxon>Ascomycota</taxon>
        <taxon>Pezizomycotina</taxon>
        <taxon>Sordariomycetes</taxon>
        <taxon>Hypocreomycetidae</taxon>
        <taxon>Hypocreales</taxon>
        <taxon>Cordycipitaceae</taxon>
        <taxon>Cordyceps</taxon>
    </lineage>
</organism>
<evidence type="ECO:0000313" key="3">
    <source>
        <dbReference type="Proteomes" id="UP000076744"/>
    </source>
</evidence>
<dbReference type="InterPro" id="IPR017956">
    <property type="entry name" value="AT_hook_DNA-bd_motif"/>
</dbReference>
<feature type="region of interest" description="Disordered" evidence="1">
    <location>
        <begin position="72"/>
        <end position="114"/>
    </location>
</feature>
<dbReference type="OrthoDB" id="5404794at2759"/>
<protein>
    <submittedName>
        <fullName evidence="2">AT hook, DNA-binding motif protein</fullName>
    </submittedName>
</protein>
<keyword evidence="3" id="KW-1185">Reference proteome</keyword>
<feature type="compositionally biased region" description="Polar residues" evidence="1">
    <location>
        <begin position="392"/>
        <end position="407"/>
    </location>
</feature>
<dbReference type="Proteomes" id="UP000076744">
    <property type="component" value="Unassembled WGS sequence"/>
</dbReference>
<proteinExistence type="predicted"/>
<dbReference type="SMART" id="SM00384">
    <property type="entry name" value="AT_hook"/>
    <property type="match status" value="2"/>
</dbReference>
<dbReference type="AlphaFoldDB" id="A0A167W088"/>
<keyword evidence="2" id="KW-0238">DNA-binding</keyword>
<comment type="caution">
    <text evidence="2">The sequence shown here is derived from an EMBL/GenBank/DDBJ whole genome shotgun (WGS) entry which is preliminary data.</text>
</comment>